<evidence type="ECO:0000256" key="2">
    <source>
        <dbReference type="ARBA" id="ARBA00008610"/>
    </source>
</evidence>
<dbReference type="AlphaFoldDB" id="A0A2J9PNX9"/>
<evidence type="ECO:0000259" key="8">
    <source>
        <dbReference type="Pfam" id="PF02608"/>
    </source>
</evidence>
<comment type="subcellular location">
    <subcellularLocation>
        <location evidence="1">Cell membrane</location>
        <topology evidence="1">Lipid-anchor</topology>
    </subcellularLocation>
</comment>
<feature type="signal peptide" evidence="7">
    <location>
        <begin position="1"/>
        <end position="25"/>
    </location>
</feature>
<reference evidence="10" key="1">
    <citation type="submission" date="2017-12" db="EMBL/GenBank/DDBJ databases">
        <title>FDA dAtabase for Regulatory Grade micrObial Sequences (FDA-ARGOS): Supporting development and validation of Infectious Disease Dx tests.</title>
        <authorList>
            <person name="Hoffmann M."/>
            <person name="Allard M."/>
            <person name="Evans P."/>
            <person name="Brown E."/>
            <person name="Tallon L."/>
            <person name="Sadzewicz L."/>
            <person name="Sengamalay N."/>
            <person name="Ott S."/>
            <person name="Godinez A."/>
            <person name="Nagaraj S."/>
            <person name="Vavikolanu K."/>
            <person name="Aluvathingal J."/>
            <person name="Nadendla S."/>
            <person name="Sichtig H."/>
        </authorList>
    </citation>
    <scope>NUCLEOTIDE SEQUENCE [LARGE SCALE GENOMIC DNA]</scope>
    <source>
        <strain evidence="10">FDAARGOS_249</strain>
    </source>
</reference>
<comment type="caution">
    <text evidence="9">The sequence shown here is derived from an EMBL/GenBank/DDBJ whole genome shotgun (WGS) entry which is preliminary data.</text>
</comment>
<organism evidence="9 10">
    <name type="scientific">Aerococcus viridans</name>
    <dbReference type="NCBI Taxonomy" id="1377"/>
    <lineage>
        <taxon>Bacteria</taxon>
        <taxon>Bacillati</taxon>
        <taxon>Bacillota</taxon>
        <taxon>Bacilli</taxon>
        <taxon>Lactobacillales</taxon>
        <taxon>Aerococcaceae</taxon>
        <taxon>Aerococcus</taxon>
    </lineage>
</organism>
<dbReference type="EMBL" id="NBTM02000001">
    <property type="protein sequence ID" value="PNL92045.1"/>
    <property type="molecule type" value="Genomic_DNA"/>
</dbReference>
<evidence type="ECO:0000256" key="1">
    <source>
        <dbReference type="ARBA" id="ARBA00004193"/>
    </source>
</evidence>
<evidence type="ECO:0000256" key="3">
    <source>
        <dbReference type="ARBA" id="ARBA00022475"/>
    </source>
</evidence>
<dbReference type="RefSeq" id="WP_083069528.1">
    <property type="nucleotide sequence ID" value="NZ_JALXKY010000002.1"/>
</dbReference>
<keyword evidence="4 7" id="KW-0732">Signal</keyword>
<dbReference type="InterPro" id="IPR050957">
    <property type="entry name" value="BMP_lipoprotein"/>
</dbReference>
<evidence type="ECO:0000256" key="6">
    <source>
        <dbReference type="ARBA" id="ARBA00023288"/>
    </source>
</evidence>
<dbReference type="PROSITE" id="PS51257">
    <property type="entry name" value="PROKAR_LIPOPROTEIN"/>
    <property type="match status" value="1"/>
</dbReference>
<evidence type="ECO:0000256" key="5">
    <source>
        <dbReference type="ARBA" id="ARBA00023136"/>
    </source>
</evidence>
<dbReference type="Proteomes" id="UP000192813">
    <property type="component" value="Unassembled WGS sequence"/>
</dbReference>
<keyword evidence="6" id="KW-0449">Lipoprotein</keyword>
<evidence type="ECO:0000256" key="7">
    <source>
        <dbReference type="SAM" id="SignalP"/>
    </source>
</evidence>
<dbReference type="CDD" id="cd06354">
    <property type="entry name" value="PBP1_PrnA-like"/>
    <property type="match status" value="1"/>
</dbReference>
<dbReference type="GO" id="GO:0005886">
    <property type="term" value="C:plasma membrane"/>
    <property type="evidence" value="ECO:0007669"/>
    <property type="project" value="UniProtKB-SubCell"/>
</dbReference>
<dbReference type="SUPFAM" id="SSF53822">
    <property type="entry name" value="Periplasmic binding protein-like I"/>
    <property type="match status" value="1"/>
</dbReference>
<keyword evidence="5" id="KW-0472">Membrane</keyword>
<dbReference type="InterPro" id="IPR028082">
    <property type="entry name" value="Peripla_BP_I"/>
</dbReference>
<proteinExistence type="inferred from homology"/>
<dbReference type="PANTHER" id="PTHR34296:SF2">
    <property type="entry name" value="ABC TRANSPORTER GUANOSINE-BINDING PROTEIN NUPN"/>
    <property type="match status" value="1"/>
</dbReference>
<evidence type="ECO:0000256" key="4">
    <source>
        <dbReference type="ARBA" id="ARBA00022729"/>
    </source>
</evidence>
<feature type="domain" description="ABC transporter substrate-binding protein PnrA-like" evidence="8">
    <location>
        <begin position="53"/>
        <end position="351"/>
    </location>
</feature>
<evidence type="ECO:0000313" key="9">
    <source>
        <dbReference type="EMBL" id="PNL92045.1"/>
    </source>
</evidence>
<sequence length="357" mass="37657">MSSLLKSILISSAALLLVACQGQNAGTDANADTASSSSLQASESATTDALSIGMVTNEGGIDDRSFNQSAWEGLQAWQAETGAKVRYYESPDQSELIPNLNVAVADQYDIIVGLGYTTAEALNEVAAQNPDQNYALIDGEVDLDNAVSIAFKDQEAAFLAGVAAALNTETNQVGFIGGTRIPVIDRFETGFKAGVAYIDENIEVESQYTESFSDASKGQQIANAMYTNGVDVIYTAAGGSGNGVFTETRNRLEADAETQLWVIGVDRDQTDEGEWTGGNFTLASTLKDTGAAIIALAEQTRDSSFPAGESLAYGLENGGVSLTQGQLLDEEWAQIEEAKAAIIAGDIQVPEFTYSES</sequence>
<dbReference type="InterPro" id="IPR003760">
    <property type="entry name" value="PnrA-like"/>
</dbReference>
<accession>A0A2J9PNX9</accession>
<dbReference type="PANTHER" id="PTHR34296">
    <property type="entry name" value="TRANSCRIPTIONAL ACTIVATOR PROTEIN MED"/>
    <property type="match status" value="1"/>
</dbReference>
<dbReference type="Gene3D" id="3.40.50.2300">
    <property type="match status" value="2"/>
</dbReference>
<protein>
    <submittedName>
        <fullName evidence="9">BMP family ABC transporter substrate-binding protein</fullName>
    </submittedName>
</protein>
<comment type="similarity">
    <text evidence="2">Belongs to the BMP lipoprotein family.</text>
</comment>
<gene>
    <name evidence="9" type="ORF">A6J77_007315</name>
</gene>
<evidence type="ECO:0000313" key="10">
    <source>
        <dbReference type="Proteomes" id="UP000192813"/>
    </source>
</evidence>
<name>A0A2J9PNX9_9LACT</name>
<feature type="chain" id="PRO_5038698131" evidence="7">
    <location>
        <begin position="26"/>
        <end position="357"/>
    </location>
</feature>
<dbReference type="Pfam" id="PF02608">
    <property type="entry name" value="Bmp"/>
    <property type="match status" value="1"/>
</dbReference>
<keyword evidence="3" id="KW-1003">Cell membrane</keyword>